<dbReference type="InterPro" id="IPR002044">
    <property type="entry name" value="CBM20"/>
</dbReference>
<keyword evidence="14" id="KW-1185">Reference proteome</keyword>
<name>A0ABR8YCC8_9BACT</name>
<evidence type="ECO:0000256" key="11">
    <source>
        <dbReference type="ARBA" id="ARBA00031501"/>
    </source>
</evidence>
<dbReference type="EMBL" id="JACSPP010000076">
    <property type="protein sequence ID" value="MBD8041879.1"/>
    <property type="molecule type" value="Genomic_DNA"/>
</dbReference>
<dbReference type="InterPro" id="IPR003385">
    <property type="entry name" value="Glyco_hydro_77"/>
</dbReference>
<keyword evidence="6" id="KW-0963">Cytoplasm</keyword>
<evidence type="ECO:0000256" key="1">
    <source>
        <dbReference type="ARBA" id="ARBA00000439"/>
    </source>
</evidence>
<dbReference type="PANTHER" id="PTHR32518">
    <property type="match status" value="1"/>
</dbReference>
<evidence type="ECO:0000256" key="10">
    <source>
        <dbReference type="ARBA" id="ARBA00031423"/>
    </source>
</evidence>
<dbReference type="InterPro" id="IPR017853">
    <property type="entry name" value="GH"/>
</dbReference>
<organism evidence="13 14">
    <name type="scientific">Phocaeicola intestinalis</name>
    <dbReference type="NCBI Taxonomy" id="2762212"/>
    <lineage>
        <taxon>Bacteria</taxon>
        <taxon>Pseudomonadati</taxon>
        <taxon>Bacteroidota</taxon>
        <taxon>Bacteroidia</taxon>
        <taxon>Bacteroidales</taxon>
        <taxon>Bacteroidaceae</taxon>
        <taxon>Phocaeicola</taxon>
    </lineage>
</organism>
<protein>
    <recommendedName>
        <fullName evidence="5">4-alpha-glucanotransferase</fullName>
        <ecNumber evidence="4">2.4.1.25</ecNumber>
    </recommendedName>
    <alternativeName>
        <fullName evidence="10">Amylomaltase</fullName>
    </alternativeName>
    <alternativeName>
        <fullName evidence="11">Disproportionating enzyme</fullName>
    </alternativeName>
</protein>
<evidence type="ECO:0000256" key="9">
    <source>
        <dbReference type="ARBA" id="ARBA00023277"/>
    </source>
</evidence>
<dbReference type="Proteomes" id="UP000620874">
    <property type="component" value="Unassembled WGS sequence"/>
</dbReference>
<comment type="catalytic activity">
    <reaction evidence="1">
        <text>Transfers a segment of a (1-&gt;4)-alpha-D-glucan to a new position in an acceptor, which may be glucose or a (1-&gt;4)-alpha-D-glucan.</text>
        <dbReference type="EC" id="2.4.1.25"/>
    </reaction>
</comment>
<feature type="domain" description="CBM20" evidence="12">
    <location>
        <begin position="120"/>
        <end position="231"/>
    </location>
</feature>
<dbReference type="RefSeq" id="WP_191765279.1">
    <property type="nucleotide sequence ID" value="NZ_JACSPP010000076.1"/>
</dbReference>
<dbReference type="SUPFAM" id="SSF49452">
    <property type="entry name" value="Starch-binding domain-like"/>
    <property type="match status" value="1"/>
</dbReference>
<keyword evidence="9" id="KW-0119">Carbohydrate metabolism</keyword>
<dbReference type="SMART" id="SM01065">
    <property type="entry name" value="CBM_2"/>
    <property type="match status" value="1"/>
</dbReference>
<reference evidence="13 14" key="1">
    <citation type="submission" date="2020-08" db="EMBL/GenBank/DDBJ databases">
        <title>A Genomic Blueprint of the Chicken Gut Microbiome.</title>
        <authorList>
            <person name="Gilroy R."/>
            <person name="Ravi A."/>
            <person name="Getino M."/>
            <person name="Pursley I."/>
            <person name="Horton D.L."/>
            <person name="Alikhan N.-F."/>
            <person name="Baker D."/>
            <person name="Gharbi K."/>
            <person name="Hall N."/>
            <person name="Watson M."/>
            <person name="Adriaenssens E.M."/>
            <person name="Foster-Nyarko E."/>
            <person name="Jarju S."/>
            <person name="Secka A."/>
            <person name="Antonio M."/>
            <person name="Oren A."/>
            <person name="Chaudhuri R."/>
            <person name="La Ragione R.M."/>
            <person name="Hildebrand F."/>
            <person name="Pallen M.J."/>
        </authorList>
    </citation>
    <scope>NUCLEOTIDE SEQUENCE [LARGE SCALE GENOMIC DNA]</scope>
    <source>
        <strain evidence="13 14">Sa1CVN1</strain>
    </source>
</reference>
<evidence type="ECO:0000313" key="14">
    <source>
        <dbReference type="Proteomes" id="UP000620874"/>
    </source>
</evidence>
<comment type="similarity">
    <text evidence="3">Belongs to the disproportionating enzyme family.</text>
</comment>
<evidence type="ECO:0000256" key="4">
    <source>
        <dbReference type="ARBA" id="ARBA00012560"/>
    </source>
</evidence>
<dbReference type="Pfam" id="PF02446">
    <property type="entry name" value="Glyco_hydro_77"/>
    <property type="match status" value="1"/>
</dbReference>
<comment type="caution">
    <text evidence="13">The sequence shown here is derived from an EMBL/GenBank/DDBJ whole genome shotgun (WGS) entry which is preliminary data.</text>
</comment>
<dbReference type="Gene3D" id="2.60.40.10">
    <property type="entry name" value="Immunoglobulins"/>
    <property type="match status" value="1"/>
</dbReference>
<accession>A0ABR8YCC8</accession>
<evidence type="ECO:0000256" key="8">
    <source>
        <dbReference type="ARBA" id="ARBA00022679"/>
    </source>
</evidence>
<gene>
    <name evidence="13" type="ORF">H9625_15825</name>
</gene>
<dbReference type="Gene3D" id="3.20.20.80">
    <property type="entry name" value="Glycosidases"/>
    <property type="match status" value="2"/>
</dbReference>
<evidence type="ECO:0000256" key="3">
    <source>
        <dbReference type="ARBA" id="ARBA00005684"/>
    </source>
</evidence>
<dbReference type="EC" id="2.4.1.25" evidence="4"/>
<evidence type="ECO:0000256" key="5">
    <source>
        <dbReference type="ARBA" id="ARBA00020295"/>
    </source>
</evidence>
<sequence length="894" mass="104688">MKLTFRIQYHTVWGEDLRVIFDEGDPLFLQLSTRDGSEWKGSCDYSPAESGRPITYRYGVFRDDMCIRKELGAIAHTVYSGNVQQHQYLIEDCWRDLPTENYRYSSAFNDVHPLTSPNRLSNNVGSCITFRALCPGLHVQGQELGIIGSCSALGNWEYCRPIRMHEVASGVWQLTLDVSALKSPFEYKFVAINEKTGAVEEWETRPNRLFQIRPLQRGETYLPAEAEVFFNRPACRIAGTAIPVFSLRSEGSCGVGDFGDLKRFITWAIETGQRAVQILPINDTTMTGTWMDSYPYNSISIYAFHPMYIDLRQLPALNDEEAMKAFERRRITLNGLSQVDYEKVNCLKREYLHTLFHQEQEQFLEMPEFKAFVQKNEEWLQPYAAFSVLRDRNGTADFRRWGVDSVYQADRVQQMCIPGSTYYEDICFYYFLQYYLHVQLLDACTYGRSQGVIVKGDIPIGISRNSVEAWVEPYYFNMNGQAGAPPDAFSTNGQNWGMPTYNWQVMEKDQYHWWQRRFRKMAEYFTAYRIDHILGFFRIWEIPYHSVHGLLGQFVPSLPMSKEEIQSFGLDFDKERMTRPYIDDQLIDKLFGDKAHEVRHTFLKHLPSKLYALRPEYNTQRKVETYFDGKDDPASTDMREKLYSLISDVLFIADRDDPNKFHPRIAVQNEPVFCHLSAKEQQAFNRLYDHYYYQRHNEFWYHEAMKKLPILLQATPMLVCGEDLGMVPGCVPWVMNQLQILSLEIQRMPKQTGIEFGRPENYPYLSVCTIGTHDMTTLRGWWKEDSTVTDRFYHNELHYWGTTPEEAPGWLCEEIVRRHLQCPSMLCILTWQDWTAMDEAIRNADIDAERINIPANPHNYWRWRMHITLEKLMSLTDFNQHIRQMIAESGRADG</sequence>
<dbReference type="PROSITE" id="PS51166">
    <property type="entry name" value="CBM20"/>
    <property type="match status" value="1"/>
</dbReference>
<keyword evidence="8" id="KW-0808">Transferase</keyword>
<evidence type="ECO:0000256" key="2">
    <source>
        <dbReference type="ARBA" id="ARBA00004496"/>
    </source>
</evidence>
<dbReference type="PANTHER" id="PTHR32518:SF3">
    <property type="entry name" value="4-ALPHA-GLUCANOTRANSFERASE"/>
    <property type="match status" value="1"/>
</dbReference>
<evidence type="ECO:0000313" key="13">
    <source>
        <dbReference type="EMBL" id="MBD8041879.1"/>
    </source>
</evidence>
<dbReference type="InterPro" id="IPR013783">
    <property type="entry name" value="Ig-like_fold"/>
</dbReference>
<dbReference type="SUPFAM" id="SSF51445">
    <property type="entry name" value="(Trans)glycosidases"/>
    <property type="match status" value="1"/>
</dbReference>
<keyword evidence="7" id="KW-0328">Glycosyltransferase</keyword>
<comment type="subcellular location">
    <subcellularLocation>
        <location evidence="2">Cytoplasm</location>
    </subcellularLocation>
</comment>
<proteinExistence type="inferred from homology"/>
<evidence type="ECO:0000256" key="7">
    <source>
        <dbReference type="ARBA" id="ARBA00022676"/>
    </source>
</evidence>
<dbReference type="Pfam" id="PF00686">
    <property type="entry name" value="CBM_20"/>
    <property type="match status" value="1"/>
</dbReference>
<evidence type="ECO:0000259" key="12">
    <source>
        <dbReference type="PROSITE" id="PS51166"/>
    </source>
</evidence>
<dbReference type="InterPro" id="IPR013784">
    <property type="entry name" value="Carb-bd-like_fold"/>
</dbReference>
<evidence type="ECO:0000256" key="6">
    <source>
        <dbReference type="ARBA" id="ARBA00022490"/>
    </source>
</evidence>